<evidence type="ECO:0000313" key="2">
    <source>
        <dbReference type="EMBL" id="BBB26018.1"/>
    </source>
</evidence>
<accession>A0A7R6PAQ9</accession>
<gene>
    <name evidence="2" type="ORF">AMJAP_1423</name>
</gene>
<dbReference type="RefSeq" id="WP_019621624.1">
    <property type="nucleotide sequence ID" value="NZ_AP014545.1"/>
</dbReference>
<protein>
    <recommendedName>
        <fullName evidence="4">DUF3087 domain-containing protein</fullName>
    </recommendedName>
</protein>
<reference evidence="2 3" key="1">
    <citation type="journal article" date="2008" name="Int. J. Syst. Evol. Microbiol.">
        <title>Amphritea japonica sp. nov. and Amphritea balenae sp. nov., isolated from the sediment adjacent to sperm whale carcasses off Kagoshima, Japan.</title>
        <authorList>
            <person name="Miyazaki M."/>
            <person name="Nogi Y."/>
            <person name="Fujiwara Y."/>
            <person name="Kawato M."/>
            <person name="Nagahama T."/>
            <person name="Kubokawa K."/>
            <person name="Horikoshi K."/>
        </authorList>
    </citation>
    <scope>NUCLEOTIDE SEQUENCE [LARGE SCALE GENOMIC DNA]</scope>
    <source>
        <strain evidence="2 3">ATCC BAA-1530</strain>
    </source>
</reference>
<evidence type="ECO:0000313" key="3">
    <source>
        <dbReference type="Proteomes" id="UP000595663"/>
    </source>
</evidence>
<feature type="transmembrane region" description="Helical" evidence="1">
    <location>
        <begin position="20"/>
        <end position="42"/>
    </location>
</feature>
<name>A0A7R6PAQ9_9GAMM</name>
<keyword evidence="1" id="KW-0812">Transmembrane</keyword>
<dbReference type="KEGG" id="ajp:AMJAP_1423"/>
<evidence type="ECO:0008006" key="4">
    <source>
        <dbReference type="Google" id="ProtNLM"/>
    </source>
</evidence>
<keyword evidence="3" id="KW-1185">Reference proteome</keyword>
<dbReference type="OrthoDB" id="6118114at2"/>
<evidence type="ECO:0000256" key="1">
    <source>
        <dbReference type="SAM" id="Phobius"/>
    </source>
</evidence>
<keyword evidence="1" id="KW-0472">Membrane</keyword>
<keyword evidence="1" id="KW-1133">Transmembrane helix</keyword>
<dbReference type="AlphaFoldDB" id="A0A7R6PAQ9"/>
<feature type="transmembrane region" description="Helical" evidence="1">
    <location>
        <begin position="48"/>
        <end position="67"/>
    </location>
</feature>
<dbReference type="Proteomes" id="UP000595663">
    <property type="component" value="Chromosome"/>
</dbReference>
<organism evidence="2 3">
    <name type="scientific">Amphritea japonica ATCC BAA-1530</name>
    <dbReference type="NCBI Taxonomy" id="1278309"/>
    <lineage>
        <taxon>Bacteria</taxon>
        <taxon>Pseudomonadati</taxon>
        <taxon>Pseudomonadota</taxon>
        <taxon>Gammaproteobacteria</taxon>
        <taxon>Oceanospirillales</taxon>
        <taxon>Oceanospirillaceae</taxon>
        <taxon>Amphritea</taxon>
    </lineage>
</organism>
<dbReference type="Pfam" id="PF11286">
    <property type="entry name" value="DUF3087"/>
    <property type="match status" value="1"/>
</dbReference>
<dbReference type="EMBL" id="AP014545">
    <property type="protein sequence ID" value="BBB26018.1"/>
    <property type="molecule type" value="Genomic_DNA"/>
</dbReference>
<proteinExistence type="predicted"/>
<sequence>MQLKKINKERYAKHYKQIMIGIVIVLMVIALSVSTILIQLVGNADGSNFWLNLAGVVVGGIVIVSLLRRNRDHEFMYEVIYVWDLKQMLNRIYRKQKKVKASIETGDRDAMVIMNWSYNGSEQLYNLDNNTITMEDLHKSMRELQKVIDEHGFSISTDDFKPEMLDKY</sequence>
<dbReference type="InterPro" id="IPR021438">
    <property type="entry name" value="DUF3087"/>
</dbReference>